<dbReference type="EMBL" id="JAGSPC010000001">
    <property type="protein sequence ID" value="MBV7259357.1"/>
    <property type="molecule type" value="Genomic_DNA"/>
</dbReference>
<reference evidence="1" key="1">
    <citation type="submission" date="2021-04" db="EMBL/GenBank/DDBJ databases">
        <authorList>
            <person name="Pira H."/>
            <person name="Risdian C."/>
            <person name="Wink J."/>
        </authorList>
    </citation>
    <scope>NUCLEOTIDE SEQUENCE</scope>
    <source>
        <strain evidence="1">WH158</strain>
    </source>
</reference>
<proteinExistence type="predicted"/>
<protein>
    <submittedName>
        <fullName evidence="1">Uncharacterized protein</fullName>
    </submittedName>
</protein>
<comment type="caution">
    <text evidence="1">The sequence shown here is derived from an EMBL/GenBank/DDBJ whole genome shotgun (WGS) entry which is preliminary data.</text>
</comment>
<dbReference type="Proteomes" id="UP001138681">
    <property type="component" value="Unassembled WGS sequence"/>
</dbReference>
<keyword evidence="2" id="KW-1185">Reference proteome</keyword>
<dbReference type="RefSeq" id="WP_218404590.1">
    <property type="nucleotide sequence ID" value="NZ_JAGSPC010000001.1"/>
</dbReference>
<name>A0A9X1JPE8_9SPHN</name>
<sequence>MQTEFTAQLKQLNTSECERLCVKGSRDITILAQQAGWHGLQGQSVNPSIGIAINMMVLAIAGDHGVEPRVMAPRFPGLRNEVLLRLGEDHSNWGIDATYDASRQFNANLYGDRSTIRPFLASTLGCCQHTTTKRLRFHSANDIEELSNEEFERSNLTRAPHFSIDAKELCHRISLNVAGPFFTAKQKAWF</sequence>
<organism evidence="1 2">
    <name type="scientific">Erythrobacter crassostreae</name>
    <dbReference type="NCBI Taxonomy" id="2828328"/>
    <lineage>
        <taxon>Bacteria</taxon>
        <taxon>Pseudomonadati</taxon>
        <taxon>Pseudomonadota</taxon>
        <taxon>Alphaproteobacteria</taxon>
        <taxon>Sphingomonadales</taxon>
        <taxon>Erythrobacteraceae</taxon>
        <taxon>Erythrobacter/Porphyrobacter group</taxon>
        <taxon>Erythrobacter</taxon>
    </lineage>
</organism>
<accession>A0A9X1JPE8</accession>
<evidence type="ECO:0000313" key="1">
    <source>
        <dbReference type="EMBL" id="MBV7259357.1"/>
    </source>
</evidence>
<evidence type="ECO:0000313" key="2">
    <source>
        <dbReference type="Proteomes" id="UP001138681"/>
    </source>
</evidence>
<dbReference type="AlphaFoldDB" id="A0A9X1JPE8"/>
<gene>
    <name evidence="1" type="ORF">KCG46_07200</name>
</gene>